<evidence type="ECO:0000313" key="3">
    <source>
        <dbReference type="Proteomes" id="UP000823388"/>
    </source>
</evidence>
<gene>
    <name evidence="2" type="ORF">PVAP13_9NG735531</name>
</gene>
<dbReference type="AlphaFoldDB" id="A0A8T0N309"/>
<name>A0A8T0N309_PANVG</name>
<feature type="region of interest" description="Disordered" evidence="1">
    <location>
        <begin position="1"/>
        <end position="26"/>
    </location>
</feature>
<keyword evidence="3" id="KW-1185">Reference proteome</keyword>
<dbReference type="EMBL" id="CM029054">
    <property type="protein sequence ID" value="KAG2543258.1"/>
    <property type="molecule type" value="Genomic_DNA"/>
</dbReference>
<proteinExistence type="predicted"/>
<accession>A0A8T0N309</accession>
<organism evidence="2 3">
    <name type="scientific">Panicum virgatum</name>
    <name type="common">Blackwell switchgrass</name>
    <dbReference type="NCBI Taxonomy" id="38727"/>
    <lineage>
        <taxon>Eukaryota</taxon>
        <taxon>Viridiplantae</taxon>
        <taxon>Streptophyta</taxon>
        <taxon>Embryophyta</taxon>
        <taxon>Tracheophyta</taxon>
        <taxon>Spermatophyta</taxon>
        <taxon>Magnoliopsida</taxon>
        <taxon>Liliopsida</taxon>
        <taxon>Poales</taxon>
        <taxon>Poaceae</taxon>
        <taxon>PACMAD clade</taxon>
        <taxon>Panicoideae</taxon>
        <taxon>Panicodae</taxon>
        <taxon>Paniceae</taxon>
        <taxon>Panicinae</taxon>
        <taxon>Panicum</taxon>
        <taxon>Panicum sect. Hiantes</taxon>
    </lineage>
</organism>
<dbReference type="Proteomes" id="UP000823388">
    <property type="component" value="Chromosome 9N"/>
</dbReference>
<evidence type="ECO:0000313" key="2">
    <source>
        <dbReference type="EMBL" id="KAG2543258.1"/>
    </source>
</evidence>
<protein>
    <submittedName>
        <fullName evidence="2">Uncharacterized protein</fullName>
    </submittedName>
</protein>
<sequence length="221" mass="24794">MDPAGHKRQKLGNEHTSSTGTQSQSNIFLHNRRLRLQFLDPFSEFKTGSATKDLKSINIKRCEFIGIIERLQQVPIQQPTSPVPKFSDATLYDFGLIRSNYSSDNVINLDEDKDNVEYHTQANVGNVGADSTVSAVDSDNKDRVKSCGDENSSSNLIIMAIVSKRTCCLSSQSGVRISSGWIIAIAVLNHMIYVSDQRTAWTPTMFLLRMILKRKERLEKP</sequence>
<evidence type="ECO:0000256" key="1">
    <source>
        <dbReference type="SAM" id="MobiDB-lite"/>
    </source>
</evidence>
<feature type="compositionally biased region" description="Polar residues" evidence="1">
    <location>
        <begin position="14"/>
        <end position="26"/>
    </location>
</feature>
<comment type="caution">
    <text evidence="2">The sequence shown here is derived from an EMBL/GenBank/DDBJ whole genome shotgun (WGS) entry which is preliminary data.</text>
</comment>
<feature type="compositionally biased region" description="Basic residues" evidence="1">
    <location>
        <begin position="1"/>
        <end position="10"/>
    </location>
</feature>
<reference evidence="2" key="1">
    <citation type="submission" date="2020-05" db="EMBL/GenBank/DDBJ databases">
        <title>WGS assembly of Panicum virgatum.</title>
        <authorList>
            <person name="Lovell J.T."/>
            <person name="Jenkins J."/>
            <person name="Shu S."/>
            <person name="Juenger T.E."/>
            <person name="Schmutz J."/>
        </authorList>
    </citation>
    <scope>NUCLEOTIDE SEQUENCE</scope>
    <source>
        <strain evidence="2">AP13</strain>
    </source>
</reference>